<name>A0A9D4AMH4_9SAUR</name>
<protein>
    <submittedName>
        <fullName evidence="1">Uncharacterized protein</fullName>
    </submittedName>
</protein>
<evidence type="ECO:0000313" key="1">
    <source>
        <dbReference type="EMBL" id="KAH1167007.1"/>
    </source>
</evidence>
<dbReference type="EMBL" id="JAHDVG010000487">
    <property type="protein sequence ID" value="KAH1167007.1"/>
    <property type="molecule type" value="Genomic_DNA"/>
</dbReference>
<dbReference type="AlphaFoldDB" id="A0A9D4AMH4"/>
<sequence length="148" mass="15468">MGGASSFPRGGSKLASFQNGGRLPSVEVAAVGRVLEEERLPPPTAVIGLVSQVRSWGLYQDCELPSGVGERQQINPLLLLCPCRPAQPRQSRSPGNGRTTNAELAGSHCTSCKHPGSIIANGKTCCSSQGLHARLKGPVEIMQPCVPG</sequence>
<accession>A0A9D4AMH4</accession>
<proteinExistence type="predicted"/>
<gene>
    <name evidence="1" type="ORF">KIL84_016179</name>
</gene>
<dbReference type="Proteomes" id="UP000827986">
    <property type="component" value="Unassembled WGS sequence"/>
</dbReference>
<keyword evidence="2" id="KW-1185">Reference proteome</keyword>
<evidence type="ECO:0000313" key="2">
    <source>
        <dbReference type="Proteomes" id="UP000827986"/>
    </source>
</evidence>
<reference evidence="1" key="1">
    <citation type="submission" date="2021-09" db="EMBL/GenBank/DDBJ databases">
        <title>The genome of Mauremys mutica provides insights into the evolution of semi-aquatic lifestyle.</title>
        <authorList>
            <person name="Gong S."/>
            <person name="Gao Y."/>
        </authorList>
    </citation>
    <scope>NUCLEOTIDE SEQUENCE</scope>
    <source>
        <strain evidence="1">MM-2020</strain>
        <tissue evidence="1">Muscle</tissue>
    </source>
</reference>
<comment type="caution">
    <text evidence="1">The sequence shown here is derived from an EMBL/GenBank/DDBJ whole genome shotgun (WGS) entry which is preliminary data.</text>
</comment>
<organism evidence="1 2">
    <name type="scientific">Mauremys mutica</name>
    <name type="common">yellowpond turtle</name>
    <dbReference type="NCBI Taxonomy" id="74926"/>
    <lineage>
        <taxon>Eukaryota</taxon>
        <taxon>Metazoa</taxon>
        <taxon>Chordata</taxon>
        <taxon>Craniata</taxon>
        <taxon>Vertebrata</taxon>
        <taxon>Euteleostomi</taxon>
        <taxon>Archelosauria</taxon>
        <taxon>Testudinata</taxon>
        <taxon>Testudines</taxon>
        <taxon>Cryptodira</taxon>
        <taxon>Durocryptodira</taxon>
        <taxon>Testudinoidea</taxon>
        <taxon>Geoemydidae</taxon>
        <taxon>Geoemydinae</taxon>
        <taxon>Mauremys</taxon>
    </lineage>
</organism>